<organism evidence="7 8">
    <name type="scientific">Gryllus longicercus</name>
    <dbReference type="NCBI Taxonomy" id="2509291"/>
    <lineage>
        <taxon>Eukaryota</taxon>
        <taxon>Metazoa</taxon>
        <taxon>Ecdysozoa</taxon>
        <taxon>Arthropoda</taxon>
        <taxon>Hexapoda</taxon>
        <taxon>Insecta</taxon>
        <taxon>Pterygota</taxon>
        <taxon>Neoptera</taxon>
        <taxon>Polyneoptera</taxon>
        <taxon>Orthoptera</taxon>
        <taxon>Ensifera</taxon>
        <taxon>Gryllidea</taxon>
        <taxon>Grylloidea</taxon>
        <taxon>Gryllidae</taxon>
        <taxon>Gryllinae</taxon>
        <taxon>Gryllus</taxon>
    </lineage>
</organism>
<keyword evidence="5" id="KW-0732">Signal</keyword>
<dbReference type="GO" id="GO:0042302">
    <property type="term" value="F:structural constituent of cuticle"/>
    <property type="evidence" value="ECO:0007669"/>
    <property type="project" value="UniProtKB-UniRule"/>
</dbReference>
<dbReference type="InterPro" id="IPR031311">
    <property type="entry name" value="CHIT_BIND_RR_consensus"/>
</dbReference>
<dbReference type="Proteomes" id="UP001378592">
    <property type="component" value="Unassembled WGS sequence"/>
</dbReference>
<dbReference type="GO" id="GO:0031012">
    <property type="term" value="C:extracellular matrix"/>
    <property type="evidence" value="ECO:0007669"/>
    <property type="project" value="TreeGrafter"/>
</dbReference>
<protein>
    <recommendedName>
        <fullName evidence="9">Cuticular protein</fullName>
    </recommendedName>
</protein>
<dbReference type="PROSITE" id="PS51155">
    <property type="entry name" value="CHIT_BIND_RR_2"/>
    <property type="match status" value="1"/>
</dbReference>
<evidence type="ECO:0000256" key="4">
    <source>
        <dbReference type="PROSITE-ProRule" id="PRU00497"/>
    </source>
</evidence>
<reference evidence="7 8" key="1">
    <citation type="submission" date="2024-03" db="EMBL/GenBank/DDBJ databases">
        <title>The genome assembly and annotation of the cricket Gryllus longicercus Weissman &amp; Gray.</title>
        <authorList>
            <person name="Szrajer S."/>
            <person name="Gray D."/>
            <person name="Ylla G."/>
        </authorList>
    </citation>
    <scope>NUCLEOTIDE SEQUENCE [LARGE SCALE GENOMIC DNA]</scope>
    <source>
        <strain evidence="7">DAG 2021-001</strain>
        <tissue evidence="7">Whole body minus gut</tissue>
    </source>
</reference>
<evidence type="ECO:0000256" key="3">
    <source>
        <dbReference type="ARBA" id="ARBA00037307"/>
    </source>
</evidence>
<dbReference type="EMBL" id="JAZDUA010000069">
    <property type="protein sequence ID" value="KAK7869765.1"/>
    <property type="molecule type" value="Genomic_DNA"/>
</dbReference>
<comment type="caution">
    <text evidence="7">The sequence shown here is derived from an EMBL/GenBank/DDBJ whole genome shotgun (WGS) entry which is preliminary data.</text>
</comment>
<evidence type="ECO:0000256" key="1">
    <source>
        <dbReference type="ARBA" id="ARBA00022460"/>
    </source>
</evidence>
<dbReference type="EMBL" id="JAZDUA010000069">
    <property type="protein sequence ID" value="KAK7869766.1"/>
    <property type="molecule type" value="Genomic_DNA"/>
</dbReference>
<dbReference type="InterPro" id="IPR051217">
    <property type="entry name" value="Insect_Cuticle_Struc_Prot"/>
</dbReference>
<comment type="function">
    <text evidence="3">Component of the cuticle of migratory locust which contains more than 100 different structural proteins.</text>
</comment>
<evidence type="ECO:0008006" key="9">
    <source>
        <dbReference type="Google" id="ProtNLM"/>
    </source>
</evidence>
<evidence type="ECO:0000313" key="7">
    <source>
        <dbReference type="EMBL" id="KAK7869766.1"/>
    </source>
</evidence>
<evidence type="ECO:0000256" key="2">
    <source>
        <dbReference type="ARBA" id="ARBA00022737"/>
    </source>
</evidence>
<gene>
    <name evidence="6" type="ORF">R5R35_008300</name>
    <name evidence="7" type="ORF">R5R35_008301</name>
</gene>
<name>A0AAN9VTZ8_9ORTH</name>
<dbReference type="GO" id="GO:0005615">
    <property type="term" value="C:extracellular space"/>
    <property type="evidence" value="ECO:0007669"/>
    <property type="project" value="TreeGrafter"/>
</dbReference>
<dbReference type="AlphaFoldDB" id="A0AAN9VTZ8"/>
<accession>A0AAN9VTZ8</accession>
<dbReference type="PANTHER" id="PTHR12236">
    <property type="entry name" value="STRUCTURAL CONTITUENT OF CUTICLE"/>
    <property type="match status" value="1"/>
</dbReference>
<dbReference type="Pfam" id="PF00379">
    <property type="entry name" value="Chitin_bind_4"/>
    <property type="match status" value="1"/>
</dbReference>
<keyword evidence="8" id="KW-1185">Reference proteome</keyword>
<evidence type="ECO:0000256" key="5">
    <source>
        <dbReference type="SAM" id="SignalP"/>
    </source>
</evidence>
<sequence length="146" mass="14782">MHSAKLLAACVLAAAVAVAHAGHATSYVGGGLLSYAGGHGGLGGLGLGAAYGAAGGYGGHGGHDYYAYPKYSFDYGVHDGHTGDVKSQSEHRDGDVVKGAYSLVEPDGTTRIVEYTADDHNGFNAIVKRVGHAAHPIAHGGYGYGR</sequence>
<keyword evidence="2" id="KW-0677">Repeat</keyword>
<feature type="chain" id="PRO_5044711366" description="Cuticular protein" evidence="5">
    <location>
        <begin position="22"/>
        <end position="146"/>
    </location>
</feature>
<dbReference type="PANTHER" id="PTHR12236:SF76">
    <property type="entry name" value="ADULT-SPECIFIC CUTICULAR PROTEIN ACP-20-LIKE PROTEIN"/>
    <property type="match status" value="1"/>
</dbReference>
<dbReference type="InterPro" id="IPR000618">
    <property type="entry name" value="Insect_cuticle"/>
</dbReference>
<dbReference type="PROSITE" id="PS00233">
    <property type="entry name" value="CHIT_BIND_RR_1"/>
    <property type="match status" value="1"/>
</dbReference>
<evidence type="ECO:0000313" key="8">
    <source>
        <dbReference type="Proteomes" id="UP001378592"/>
    </source>
</evidence>
<proteinExistence type="predicted"/>
<feature type="signal peptide" evidence="5">
    <location>
        <begin position="1"/>
        <end position="21"/>
    </location>
</feature>
<dbReference type="PRINTS" id="PR00947">
    <property type="entry name" value="CUTICLE"/>
</dbReference>
<evidence type="ECO:0000313" key="6">
    <source>
        <dbReference type="EMBL" id="KAK7869765.1"/>
    </source>
</evidence>
<keyword evidence="1 4" id="KW-0193">Cuticle</keyword>